<dbReference type="OrthoDB" id="417697at2759"/>
<evidence type="ECO:0000313" key="2">
    <source>
        <dbReference type="Proteomes" id="UP001150941"/>
    </source>
</evidence>
<organism evidence="1 2">
    <name type="scientific">Penicillium chermesinum</name>
    <dbReference type="NCBI Taxonomy" id="63820"/>
    <lineage>
        <taxon>Eukaryota</taxon>
        <taxon>Fungi</taxon>
        <taxon>Dikarya</taxon>
        <taxon>Ascomycota</taxon>
        <taxon>Pezizomycotina</taxon>
        <taxon>Eurotiomycetes</taxon>
        <taxon>Eurotiomycetidae</taxon>
        <taxon>Eurotiales</taxon>
        <taxon>Aspergillaceae</taxon>
        <taxon>Penicillium</taxon>
    </lineage>
</organism>
<evidence type="ECO:0000313" key="1">
    <source>
        <dbReference type="EMBL" id="KAJ5247891.1"/>
    </source>
</evidence>
<gene>
    <name evidence="1" type="ORF">N7468_002874</name>
</gene>
<comment type="caution">
    <text evidence="1">The sequence shown here is derived from an EMBL/GenBank/DDBJ whole genome shotgun (WGS) entry which is preliminary data.</text>
</comment>
<dbReference type="EMBL" id="JAPQKS010000002">
    <property type="protein sequence ID" value="KAJ5247891.1"/>
    <property type="molecule type" value="Genomic_DNA"/>
</dbReference>
<dbReference type="GeneID" id="83199474"/>
<keyword evidence="2" id="KW-1185">Reference proteome</keyword>
<dbReference type="InterPro" id="IPR029063">
    <property type="entry name" value="SAM-dependent_MTases_sf"/>
</dbReference>
<dbReference type="SUPFAM" id="SSF53335">
    <property type="entry name" value="S-adenosyl-L-methionine-dependent methyltransferases"/>
    <property type="match status" value="1"/>
</dbReference>
<reference evidence="1" key="1">
    <citation type="submission" date="2022-11" db="EMBL/GenBank/DDBJ databases">
        <authorList>
            <person name="Petersen C."/>
        </authorList>
    </citation>
    <scope>NUCLEOTIDE SEQUENCE</scope>
    <source>
        <strain evidence="1">IBT 19713</strain>
    </source>
</reference>
<proteinExistence type="predicted"/>
<name>A0A9W9PJC4_9EURO</name>
<evidence type="ECO:0008006" key="3">
    <source>
        <dbReference type="Google" id="ProtNLM"/>
    </source>
</evidence>
<protein>
    <recommendedName>
        <fullName evidence="3">Methyltransferase domain-containing protein</fullName>
    </recommendedName>
</protein>
<dbReference type="AlphaFoldDB" id="A0A9W9PJC4"/>
<dbReference type="Proteomes" id="UP001150941">
    <property type="component" value="Unassembled WGS sequence"/>
</dbReference>
<accession>A0A9W9PJC4</accession>
<dbReference type="Gene3D" id="3.40.50.150">
    <property type="entry name" value="Vaccinia Virus protein VP39"/>
    <property type="match status" value="1"/>
</dbReference>
<sequence>MPQEDDYVLGRGIVQSVRSVYSCQSLPISNAGASVKKSNKTRLDAQHLLWKLHRGYELHPLIPIKDDMKIAELGTGTAVWIFDLARQLPPTVQLQGFDISNRQFPVRDTWPQNVTLGTLDSLVDPPASLCGQFDVVHLRMWASNLRQHDTSALIGHPGGYLQWEDADLVNQHIQGQDAERFEQQLNEVFRKKFDVLEAEKSRFRPELAQLCTNTYLMALLEILQGIKRILAHDSLLSIVEQELALHRLSSNNTEVIYNWSPLAILAQYHKDDL</sequence>
<dbReference type="RefSeq" id="XP_058335312.1">
    <property type="nucleotide sequence ID" value="XM_058472171.1"/>
</dbReference>
<reference evidence="1" key="2">
    <citation type="journal article" date="2023" name="IMA Fungus">
        <title>Comparative genomic study of the Penicillium genus elucidates a diverse pangenome and 15 lateral gene transfer events.</title>
        <authorList>
            <person name="Petersen C."/>
            <person name="Sorensen T."/>
            <person name="Nielsen M.R."/>
            <person name="Sondergaard T.E."/>
            <person name="Sorensen J.L."/>
            <person name="Fitzpatrick D.A."/>
            <person name="Frisvad J.C."/>
            <person name="Nielsen K.L."/>
        </authorList>
    </citation>
    <scope>NUCLEOTIDE SEQUENCE</scope>
    <source>
        <strain evidence="1">IBT 19713</strain>
    </source>
</reference>